<dbReference type="SUPFAM" id="SSF57501">
    <property type="entry name" value="Cystine-knot cytokines"/>
    <property type="match status" value="1"/>
</dbReference>
<evidence type="ECO:0000313" key="5">
    <source>
        <dbReference type="Proteomes" id="UP000694395"/>
    </source>
</evidence>
<dbReference type="PANTHER" id="PTHR15009">
    <property type="entry name" value="MUELLERIAN-INHIBITING FACTOR"/>
    <property type="match status" value="1"/>
</dbReference>
<dbReference type="Ensembl" id="ENSOMYT00000058072.2">
    <property type="protein sequence ID" value="ENSOMYP00000053385.2"/>
    <property type="gene ID" value="ENSOMYG00000024438.2"/>
</dbReference>
<evidence type="ECO:0000256" key="2">
    <source>
        <dbReference type="ARBA" id="ARBA00022782"/>
    </source>
</evidence>
<reference evidence="4" key="1">
    <citation type="submission" date="2020-07" db="EMBL/GenBank/DDBJ databases">
        <title>A long reads based de novo assembly of the rainbow trout Arlee double haploid line genome.</title>
        <authorList>
            <person name="Gao G."/>
            <person name="Palti Y."/>
        </authorList>
    </citation>
    <scope>NUCLEOTIDE SEQUENCE [LARGE SCALE GENOMIC DNA]</scope>
</reference>
<evidence type="ECO:0000313" key="4">
    <source>
        <dbReference type="Ensembl" id="ENSOMYP00000053385.2"/>
    </source>
</evidence>
<dbReference type="GO" id="GO:0008406">
    <property type="term" value="P:gonad development"/>
    <property type="evidence" value="ECO:0007669"/>
    <property type="project" value="InterPro"/>
</dbReference>
<dbReference type="AlphaFoldDB" id="A0A8C7VVA0"/>
<accession>A0A8C7VVA0</accession>
<keyword evidence="2" id="KW-0221">Differentiation</keyword>
<evidence type="ECO:0000256" key="1">
    <source>
        <dbReference type="ARBA" id="ARBA00022729"/>
    </source>
</evidence>
<dbReference type="PANTHER" id="PTHR15009:SF4">
    <property type="entry name" value="MUELLERIAN-INHIBITING FACTOR"/>
    <property type="match status" value="1"/>
</dbReference>
<dbReference type="GO" id="GO:0030154">
    <property type="term" value="P:cell differentiation"/>
    <property type="evidence" value="ECO:0007669"/>
    <property type="project" value="UniProtKB-KW"/>
</dbReference>
<reference evidence="4" key="3">
    <citation type="submission" date="2025-09" db="UniProtKB">
        <authorList>
            <consortium name="Ensembl"/>
        </authorList>
    </citation>
    <scope>IDENTIFICATION</scope>
</reference>
<dbReference type="GeneTree" id="ENSGT00940000179866"/>
<dbReference type="InterPro" id="IPR006799">
    <property type="entry name" value="AMH_N"/>
</dbReference>
<sequence>NTSSCSAYRFPRPMLFCMSCRSSSVLSSHHRCSQPRAALVPLYTLHSLPTLSLGVSASETVLAGLLNSSALTLFSFPTLGSIFQGLHRELALRPALLEVLRQRLEEAVRPRELCSSQRREQQARRAQGRDTCFGCTASPCPWRNSDWLIFNYQGVCRFPLTNGNNQALLLNSQVQRGPGDLKVVELDQDGTKISIKPNMVAKECGCHCFLHVVQ</sequence>
<reference evidence="4" key="2">
    <citation type="submission" date="2025-08" db="UniProtKB">
        <authorList>
            <consortium name="Ensembl"/>
        </authorList>
    </citation>
    <scope>IDENTIFICATION</scope>
</reference>
<keyword evidence="1" id="KW-0732">Signal</keyword>
<organism evidence="4 5">
    <name type="scientific">Oncorhynchus mykiss</name>
    <name type="common">Rainbow trout</name>
    <name type="synonym">Salmo gairdneri</name>
    <dbReference type="NCBI Taxonomy" id="8022"/>
    <lineage>
        <taxon>Eukaryota</taxon>
        <taxon>Metazoa</taxon>
        <taxon>Chordata</taxon>
        <taxon>Craniata</taxon>
        <taxon>Vertebrata</taxon>
        <taxon>Euteleostomi</taxon>
        <taxon>Actinopterygii</taxon>
        <taxon>Neopterygii</taxon>
        <taxon>Teleostei</taxon>
        <taxon>Protacanthopterygii</taxon>
        <taxon>Salmoniformes</taxon>
        <taxon>Salmonidae</taxon>
        <taxon>Salmoninae</taxon>
        <taxon>Oncorhynchus</taxon>
    </lineage>
</organism>
<dbReference type="GO" id="GO:0008083">
    <property type="term" value="F:growth factor activity"/>
    <property type="evidence" value="ECO:0007669"/>
    <property type="project" value="InterPro"/>
</dbReference>
<name>A0A8C7VVA0_ONCMY</name>
<dbReference type="InterPro" id="IPR021203">
    <property type="entry name" value="Muellerian-inhibiting_factor"/>
</dbReference>
<proteinExistence type="predicted"/>
<feature type="domain" description="Anti-Mullerian hormone N-terminal" evidence="3">
    <location>
        <begin position="24"/>
        <end position="109"/>
    </location>
</feature>
<keyword evidence="5" id="KW-1185">Reference proteome</keyword>
<protein>
    <recommendedName>
        <fullName evidence="3">Anti-Mullerian hormone N-terminal domain-containing protein</fullName>
    </recommendedName>
</protein>
<evidence type="ECO:0000259" key="3">
    <source>
        <dbReference type="Pfam" id="PF04709"/>
    </source>
</evidence>
<dbReference type="InterPro" id="IPR029034">
    <property type="entry name" value="Cystine-knot_cytokine"/>
</dbReference>
<dbReference type="Pfam" id="PF04709">
    <property type="entry name" value="AMH_N"/>
    <property type="match status" value="1"/>
</dbReference>
<dbReference type="Proteomes" id="UP000694395">
    <property type="component" value="Chromosome 30"/>
</dbReference>